<dbReference type="Gene3D" id="3.40.50.1110">
    <property type="entry name" value="SGNH hydrolase"/>
    <property type="match status" value="1"/>
</dbReference>
<feature type="signal peptide" evidence="1">
    <location>
        <begin position="1"/>
        <end position="28"/>
    </location>
</feature>
<feature type="domain" description="SGNH hydrolase-type esterase" evidence="2">
    <location>
        <begin position="291"/>
        <end position="444"/>
    </location>
</feature>
<dbReference type="Gene3D" id="2.60.120.1360">
    <property type="match status" value="1"/>
</dbReference>
<dbReference type="AlphaFoldDB" id="A0A4Z0V5K2"/>
<accession>A0A4Z0V5K2</accession>
<dbReference type="Pfam" id="PF13472">
    <property type="entry name" value="Lipase_GDSL_2"/>
    <property type="match status" value="1"/>
</dbReference>
<dbReference type="InterPro" id="IPR036514">
    <property type="entry name" value="SGNH_hydro_sf"/>
</dbReference>
<sequence length="462" mass="50550">MTLHNNYTTKTLLISALLGAASWISVGAANPVAGLDATANNETPISDISDHRTCTAEIPDETDDIDIPIPSFIRTNSNHIIYNGADWSGLRKAFLESTTSPVSIVHIGDSHIQADISTGTTRELLQYDFGNAGRGLVSPLKMSGTNEPLDYTFQSRNPWNPVKLMSSTWRQTVGFTGTSIRPTSNTSEITVGTSGKDDYNPFSSVTIFHNGRFVIKDISGEEGERLQYRAIPSRDYTQIMLPAPHTKITINFTSAGDLTVFGATLSGDRPGLFYHSIGNNGAAYETYNRIGNVGAGISPLKPHLVIISLGTNEAFGRLNTESFTRSVDRLVKNIRTANPDALLLLTTPMECQKSITTKKRVKVRGKSRNGRKGKLRTVTRSSRSYTVNKNIAPLRQAILEYGKKNGVAIYDWYEVAGGQGASSSWISNGLFANDRVHHSHKGYNLEGRMLYEALLDALRTSD</sequence>
<name>A0A4Z0V5K2_9BACT</name>
<dbReference type="SUPFAM" id="SSF52266">
    <property type="entry name" value="SGNH hydrolase"/>
    <property type="match status" value="1"/>
</dbReference>
<dbReference type="GeneID" id="82149589"/>
<proteinExistence type="predicted"/>
<evidence type="ECO:0000313" key="4">
    <source>
        <dbReference type="Proteomes" id="UP000297635"/>
    </source>
</evidence>
<evidence type="ECO:0000259" key="2">
    <source>
        <dbReference type="Pfam" id="PF13472"/>
    </source>
</evidence>
<dbReference type="Proteomes" id="UP000297635">
    <property type="component" value="Unassembled WGS sequence"/>
</dbReference>
<dbReference type="EMBL" id="SJSA01000001">
    <property type="protein sequence ID" value="TGG40486.1"/>
    <property type="molecule type" value="Genomic_DNA"/>
</dbReference>
<keyword evidence="1" id="KW-0732">Signal</keyword>
<evidence type="ECO:0000313" key="3">
    <source>
        <dbReference type="EMBL" id="TGG40486.1"/>
    </source>
</evidence>
<gene>
    <name evidence="3" type="ORF">EZ315_07270</name>
</gene>
<feature type="chain" id="PRO_5021264736" description="SGNH hydrolase-type esterase domain-containing protein" evidence="1">
    <location>
        <begin position="29"/>
        <end position="462"/>
    </location>
</feature>
<dbReference type="GO" id="GO:0016788">
    <property type="term" value="F:hydrolase activity, acting on ester bonds"/>
    <property type="evidence" value="ECO:0007669"/>
    <property type="project" value="UniProtKB-ARBA"/>
</dbReference>
<reference evidence="3 4" key="1">
    <citation type="submission" date="2019-02" db="EMBL/GenBank/DDBJ databases">
        <title>Isolation and identification of novel species under the genus Muribaculum.</title>
        <authorList>
            <person name="Miyake S."/>
            <person name="Ding Y."/>
            <person name="Low A."/>
            <person name="Soh M."/>
            <person name="Seedorf H."/>
        </authorList>
    </citation>
    <scope>NUCLEOTIDE SEQUENCE [LARGE SCALE GENOMIC DNA]</scope>
    <source>
        <strain evidence="3 4">TLL-A3</strain>
    </source>
</reference>
<dbReference type="InterPro" id="IPR013830">
    <property type="entry name" value="SGNH_hydro"/>
</dbReference>
<comment type="caution">
    <text evidence="3">The sequence shown here is derived from an EMBL/GenBank/DDBJ whole genome shotgun (WGS) entry which is preliminary data.</text>
</comment>
<protein>
    <recommendedName>
        <fullName evidence="2">SGNH hydrolase-type esterase domain-containing protein</fullName>
    </recommendedName>
</protein>
<keyword evidence="4" id="KW-1185">Reference proteome</keyword>
<evidence type="ECO:0000256" key="1">
    <source>
        <dbReference type="SAM" id="SignalP"/>
    </source>
</evidence>
<dbReference type="RefSeq" id="WP_135471498.1">
    <property type="nucleotide sequence ID" value="NZ_CASJDB010000005.1"/>
</dbReference>
<dbReference type="PANTHER" id="PTHR30383">
    <property type="entry name" value="THIOESTERASE 1/PROTEASE 1/LYSOPHOSPHOLIPASE L1"/>
    <property type="match status" value="1"/>
</dbReference>
<organism evidence="3 4">
    <name type="scientific">Duncaniella freteri</name>
    <dbReference type="NCBI Taxonomy" id="2530391"/>
    <lineage>
        <taxon>Bacteria</taxon>
        <taxon>Pseudomonadati</taxon>
        <taxon>Bacteroidota</taxon>
        <taxon>Bacteroidia</taxon>
        <taxon>Bacteroidales</taxon>
        <taxon>Muribaculaceae</taxon>
        <taxon>Duncaniella</taxon>
    </lineage>
</organism>
<dbReference type="InterPro" id="IPR051532">
    <property type="entry name" value="Ester_Hydrolysis_Enzymes"/>
</dbReference>
<dbReference type="PANTHER" id="PTHR30383:SF29">
    <property type="entry name" value="SGNH HYDROLASE-TYPE ESTERASE DOMAIN-CONTAINING PROTEIN"/>
    <property type="match status" value="1"/>
</dbReference>